<comment type="caution">
    <text evidence="2">The sequence shown here is derived from an EMBL/GenBank/DDBJ whole genome shotgun (WGS) entry which is preliminary data.</text>
</comment>
<accession>A0ABQ5GR33</accession>
<evidence type="ECO:0000259" key="1">
    <source>
        <dbReference type="Pfam" id="PF24626"/>
    </source>
</evidence>
<dbReference type="Proteomes" id="UP001151760">
    <property type="component" value="Unassembled WGS sequence"/>
</dbReference>
<dbReference type="Pfam" id="PF24626">
    <property type="entry name" value="SH3_Tf2-1"/>
    <property type="match status" value="1"/>
</dbReference>
<sequence length="163" mass="19797">MRRIELFWIRRIELVSFVVFGKYRHRYAVSSLMDTAYCKVGSVAYRLELPQELSGIHNVFHVSNLRKCLSDETLDVPLKELKITDKLQFIEESLEIIDRDVKRLKQSQIPIVKVRWNSRRGLEFTWEREDEIKRKYPHFFRARNLWLRRAESRDGIHFNDERM</sequence>
<proteinExistence type="predicted"/>
<dbReference type="InterPro" id="IPR056924">
    <property type="entry name" value="SH3_Tf2-1"/>
</dbReference>
<evidence type="ECO:0000313" key="3">
    <source>
        <dbReference type="Proteomes" id="UP001151760"/>
    </source>
</evidence>
<reference evidence="2" key="2">
    <citation type="submission" date="2022-01" db="EMBL/GenBank/DDBJ databases">
        <authorList>
            <person name="Yamashiro T."/>
            <person name="Shiraishi A."/>
            <person name="Satake H."/>
            <person name="Nakayama K."/>
        </authorList>
    </citation>
    <scope>NUCLEOTIDE SEQUENCE</scope>
</reference>
<feature type="domain" description="Tf2-1-like SH3-like" evidence="1">
    <location>
        <begin position="39"/>
        <end position="68"/>
    </location>
</feature>
<gene>
    <name evidence="2" type="ORF">Tco_1044600</name>
</gene>
<evidence type="ECO:0000313" key="2">
    <source>
        <dbReference type="EMBL" id="GJT77875.1"/>
    </source>
</evidence>
<keyword evidence="3" id="KW-1185">Reference proteome</keyword>
<dbReference type="PANTHER" id="PTHR46148:SF59">
    <property type="entry name" value="NUCLEOTIDYLTRANSFERASE, RIBONUCLEASE H"/>
    <property type="match status" value="1"/>
</dbReference>
<name>A0ABQ5GR33_9ASTR</name>
<reference evidence="2" key="1">
    <citation type="journal article" date="2022" name="Int. J. Mol. Sci.">
        <title>Draft Genome of Tanacetum Coccineum: Genomic Comparison of Closely Related Tanacetum-Family Plants.</title>
        <authorList>
            <person name="Yamashiro T."/>
            <person name="Shiraishi A."/>
            <person name="Nakayama K."/>
            <person name="Satake H."/>
        </authorList>
    </citation>
    <scope>NUCLEOTIDE SEQUENCE</scope>
</reference>
<organism evidence="2 3">
    <name type="scientific">Tanacetum coccineum</name>
    <dbReference type="NCBI Taxonomy" id="301880"/>
    <lineage>
        <taxon>Eukaryota</taxon>
        <taxon>Viridiplantae</taxon>
        <taxon>Streptophyta</taxon>
        <taxon>Embryophyta</taxon>
        <taxon>Tracheophyta</taxon>
        <taxon>Spermatophyta</taxon>
        <taxon>Magnoliopsida</taxon>
        <taxon>eudicotyledons</taxon>
        <taxon>Gunneridae</taxon>
        <taxon>Pentapetalae</taxon>
        <taxon>asterids</taxon>
        <taxon>campanulids</taxon>
        <taxon>Asterales</taxon>
        <taxon>Asteraceae</taxon>
        <taxon>Asteroideae</taxon>
        <taxon>Anthemideae</taxon>
        <taxon>Anthemidinae</taxon>
        <taxon>Tanacetum</taxon>
    </lineage>
</organism>
<dbReference type="EMBL" id="BQNB010018752">
    <property type="protein sequence ID" value="GJT77875.1"/>
    <property type="molecule type" value="Genomic_DNA"/>
</dbReference>
<protein>
    <recommendedName>
        <fullName evidence="1">Tf2-1-like SH3-like domain-containing protein</fullName>
    </recommendedName>
</protein>
<dbReference type="PANTHER" id="PTHR46148">
    <property type="entry name" value="CHROMO DOMAIN-CONTAINING PROTEIN"/>
    <property type="match status" value="1"/>
</dbReference>